<comment type="caution">
    <text evidence="1">The sequence shown here is derived from an EMBL/GenBank/DDBJ whole genome shotgun (WGS) entry which is preliminary data.</text>
</comment>
<proteinExistence type="predicted"/>
<evidence type="ECO:0000313" key="1">
    <source>
        <dbReference type="EMBL" id="ETR70927.1"/>
    </source>
</evidence>
<name>A0A1V1P7R4_9BACT</name>
<gene>
    <name evidence="1" type="ORF">OMM_02877</name>
</gene>
<sequence length="182" mass="20310">MKKLLFTFVFILNIFTQMVWSDTIPSIVNFQGFITDNTNVAVPNGSYTLTFSLWDGPNQSASKLWQETQCIDVQRGIYSVNLGAVESFPYTLNFSTPCYLGLEMNGEFLTYDNGFVPLSSTWYAFRSKTSAGRYVVSVNSNYSLATHDDVVIANADDISIVLPEASSARGRIYSIKKGRMSI</sequence>
<accession>A0A1V1P7R4</accession>
<dbReference type="Proteomes" id="UP000189670">
    <property type="component" value="Unassembled WGS sequence"/>
</dbReference>
<reference evidence="2" key="1">
    <citation type="submission" date="2012-11" db="EMBL/GenBank/DDBJ databases">
        <authorList>
            <person name="Lucero-Rivera Y.E."/>
            <person name="Tovar-Ramirez D."/>
        </authorList>
    </citation>
    <scope>NUCLEOTIDE SEQUENCE [LARGE SCALE GENOMIC DNA]</scope>
    <source>
        <strain evidence="2">Araruama</strain>
    </source>
</reference>
<evidence type="ECO:0000313" key="2">
    <source>
        <dbReference type="Proteomes" id="UP000189670"/>
    </source>
</evidence>
<dbReference type="AlphaFoldDB" id="A0A1V1P7R4"/>
<protein>
    <submittedName>
        <fullName evidence="1">Uncharacterized protein</fullName>
    </submittedName>
</protein>
<organism evidence="1 2">
    <name type="scientific">Candidatus Magnetoglobus multicellularis str. Araruama</name>
    <dbReference type="NCBI Taxonomy" id="890399"/>
    <lineage>
        <taxon>Bacteria</taxon>
        <taxon>Pseudomonadati</taxon>
        <taxon>Thermodesulfobacteriota</taxon>
        <taxon>Desulfobacteria</taxon>
        <taxon>Desulfobacterales</taxon>
        <taxon>Desulfobacteraceae</taxon>
        <taxon>Candidatus Magnetoglobus</taxon>
    </lineage>
</organism>
<dbReference type="EMBL" id="ATBP01000346">
    <property type="protein sequence ID" value="ETR70927.1"/>
    <property type="molecule type" value="Genomic_DNA"/>
</dbReference>